<evidence type="ECO:0000313" key="3">
    <source>
        <dbReference type="Proteomes" id="UP000053797"/>
    </source>
</evidence>
<dbReference type="Proteomes" id="UP000053797">
    <property type="component" value="Unassembled WGS sequence"/>
</dbReference>
<dbReference type="RefSeq" id="WP_058265869.1">
    <property type="nucleotide sequence ID" value="NZ_FMYN01000006.1"/>
</dbReference>
<evidence type="ECO:0000256" key="1">
    <source>
        <dbReference type="SAM" id="Phobius"/>
    </source>
</evidence>
<sequence>MGKNKDEIPYYMRNVPFFFLTALLAPVAVLLVLLTWDKLSTQMRNNHLTFSILMTMLYISKILPDGLFKIIFAVFTWTLILFVTYIYFGGGRKGGKP</sequence>
<dbReference type="EMBL" id="LNQL01000006">
    <property type="protein sequence ID" value="KSU47859.1"/>
    <property type="molecule type" value="Genomic_DNA"/>
</dbReference>
<dbReference type="AlphaFoldDB" id="A0A0V8GC82"/>
<feature type="transmembrane region" description="Helical" evidence="1">
    <location>
        <begin position="70"/>
        <end position="88"/>
    </location>
</feature>
<proteinExistence type="predicted"/>
<keyword evidence="1" id="KW-0472">Membrane</keyword>
<protein>
    <submittedName>
        <fullName evidence="2">Uncharacterized protein</fullName>
    </submittedName>
</protein>
<gene>
    <name evidence="2" type="ORF">AS033_14450</name>
</gene>
<organism evidence="2 3">
    <name type="scientific">Exiguobacterium indicum</name>
    <dbReference type="NCBI Taxonomy" id="296995"/>
    <lineage>
        <taxon>Bacteria</taxon>
        <taxon>Bacillati</taxon>
        <taxon>Bacillota</taxon>
        <taxon>Bacilli</taxon>
        <taxon>Bacillales</taxon>
        <taxon>Bacillales Family XII. Incertae Sedis</taxon>
        <taxon>Exiguobacterium</taxon>
    </lineage>
</organism>
<dbReference type="OrthoDB" id="2357302at2"/>
<feature type="transmembrane region" description="Helical" evidence="1">
    <location>
        <begin position="15"/>
        <end position="36"/>
    </location>
</feature>
<evidence type="ECO:0000313" key="2">
    <source>
        <dbReference type="EMBL" id="KSU47859.1"/>
    </source>
</evidence>
<accession>A0A0V8GC82</accession>
<comment type="caution">
    <text evidence="2">The sequence shown here is derived from an EMBL/GenBank/DDBJ whole genome shotgun (WGS) entry which is preliminary data.</text>
</comment>
<keyword evidence="1" id="KW-0812">Transmembrane</keyword>
<keyword evidence="1" id="KW-1133">Transmembrane helix</keyword>
<name>A0A0V8GC82_9BACL</name>
<reference evidence="2 3" key="1">
    <citation type="journal article" date="2015" name="Int. J. Syst. Evol. Microbiol.">
        <title>Exiguobacterium enclense sp. nov., isolated from sediment.</title>
        <authorList>
            <person name="Dastager S.G."/>
            <person name="Mawlankar R."/>
            <person name="Sonalkar V.V."/>
            <person name="Thorat M.N."/>
            <person name="Mual P."/>
            <person name="Verma A."/>
            <person name="Krishnamurthi S."/>
            <person name="Tang S.K."/>
            <person name="Li W.J."/>
        </authorList>
    </citation>
    <scope>NUCLEOTIDE SEQUENCE [LARGE SCALE GENOMIC DNA]</scope>
    <source>
        <strain evidence="2 3">NIO-1109</strain>
    </source>
</reference>